<keyword evidence="6" id="KW-1185">Reference proteome</keyword>
<dbReference type="EMBL" id="CP002083">
    <property type="protein sequence ID" value="ADJ23292.1"/>
    <property type="molecule type" value="Genomic_DNA"/>
</dbReference>
<dbReference type="Pfam" id="PF08544">
    <property type="entry name" value="GHMP_kinases_C"/>
    <property type="match status" value="1"/>
</dbReference>
<evidence type="ECO:0000259" key="3">
    <source>
        <dbReference type="Pfam" id="PF00288"/>
    </source>
</evidence>
<dbReference type="STRING" id="582899.Hden_1480"/>
<dbReference type="InterPro" id="IPR004422">
    <property type="entry name" value="RFAP_synthase"/>
</dbReference>
<organism evidence="5 6">
    <name type="scientific">Hyphomicrobium denitrificans (strain ATCC 51888 / DSM 1869 / NCIMB 11706 / TK 0415)</name>
    <dbReference type="NCBI Taxonomy" id="582899"/>
    <lineage>
        <taxon>Bacteria</taxon>
        <taxon>Pseudomonadati</taxon>
        <taxon>Pseudomonadota</taxon>
        <taxon>Alphaproteobacteria</taxon>
        <taxon>Hyphomicrobiales</taxon>
        <taxon>Hyphomicrobiaceae</taxon>
        <taxon>Hyphomicrobium</taxon>
    </lineage>
</organism>
<feature type="domain" description="GHMP kinase N-terminal" evidence="3">
    <location>
        <begin position="68"/>
        <end position="144"/>
    </location>
</feature>
<dbReference type="RefSeq" id="WP_013215507.1">
    <property type="nucleotide sequence ID" value="NC_014313.1"/>
</dbReference>
<keyword evidence="2" id="KW-0418">Kinase</keyword>
<evidence type="ECO:0000313" key="6">
    <source>
        <dbReference type="Proteomes" id="UP000002033"/>
    </source>
</evidence>
<dbReference type="Pfam" id="PF00288">
    <property type="entry name" value="GHMP_kinases_N"/>
    <property type="match status" value="1"/>
</dbReference>
<dbReference type="InterPro" id="IPR020568">
    <property type="entry name" value="Ribosomal_Su5_D2-typ_SF"/>
</dbReference>
<gene>
    <name evidence="5" type="ordered locus">Hden_1480</name>
</gene>
<dbReference type="HOGENOM" id="CLU_061764_0_0_5"/>
<dbReference type="InterPro" id="IPR006204">
    <property type="entry name" value="GHMP_kinase_N_dom"/>
</dbReference>
<dbReference type="eggNOG" id="COG1907">
    <property type="taxonomic scope" value="Bacteria"/>
</dbReference>
<dbReference type="AlphaFoldDB" id="D8JXT3"/>
<evidence type="ECO:0000313" key="5">
    <source>
        <dbReference type="EMBL" id="ADJ23292.1"/>
    </source>
</evidence>
<dbReference type="GO" id="GO:0016301">
    <property type="term" value="F:kinase activity"/>
    <property type="evidence" value="ECO:0007669"/>
    <property type="project" value="UniProtKB-KW"/>
</dbReference>
<evidence type="ECO:0000259" key="4">
    <source>
        <dbReference type="Pfam" id="PF08544"/>
    </source>
</evidence>
<dbReference type="Proteomes" id="UP000002033">
    <property type="component" value="Chromosome"/>
</dbReference>
<feature type="domain" description="GHMP kinase C-terminal" evidence="4">
    <location>
        <begin position="215"/>
        <end position="298"/>
    </location>
</feature>
<dbReference type="SUPFAM" id="SSF54211">
    <property type="entry name" value="Ribosomal protein S5 domain 2-like"/>
    <property type="match status" value="1"/>
</dbReference>
<reference evidence="6" key="1">
    <citation type="journal article" date="2011" name="J. Bacteriol.">
        <title>Genome sequences of eight morphologically diverse alphaproteobacteria.</title>
        <authorList>
            <consortium name="US DOE Joint Genome Institute"/>
            <person name="Brown P.J."/>
            <person name="Kysela D.T."/>
            <person name="Buechlein A."/>
            <person name="Hemmerich C."/>
            <person name="Brun Y.V."/>
        </authorList>
    </citation>
    <scope>NUCLEOTIDE SEQUENCE [LARGE SCALE GENOMIC DNA]</scope>
    <source>
        <strain evidence="6">ATCC 51888 / DSM 1869 / NCIB 11706 / TK 0415</strain>
    </source>
</reference>
<dbReference type="NCBIfam" id="TIGR00144">
    <property type="entry name" value="beta_RFAP_syn"/>
    <property type="match status" value="1"/>
</dbReference>
<proteinExistence type="predicted"/>
<dbReference type="GO" id="GO:0005524">
    <property type="term" value="F:ATP binding"/>
    <property type="evidence" value="ECO:0007669"/>
    <property type="project" value="InterPro"/>
</dbReference>
<dbReference type="PANTHER" id="PTHR20861:SF6">
    <property type="entry name" value="BETA-RIBOFURANOSYLPHENOL 5'-PHOSPHATE SYNTHASE"/>
    <property type="match status" value="1"/>
</dbReference>
<dbReference type="PANTHER" id="PTHR20861">
    <property type="entry name" value="HOMOSERINE/4-DIPHOSPHOCYTIDYL-2-C-METHYL-D-ERYTHRITOL KINASE"/>
    <property type="match status" value="1"/>
</dbReference>
<dbReference type="OrthoDB" id="1492801at2"/>
<evidence type="ECO:0000256" key="1">
    <source>
        <dbReference type="ARBA" id="ARBA00022679"/>
    </source>
</evidence>
<dbReference type="InterPro" id="IPR013750">
    <property type="entry name" value="GHMP_kinase_C_dom"/>
</dbReference>
<accession>D8JXT3</accession>
<dbReference type="KEGG" id="hdn:Hden_1480"/>
<keyword evidence="1" id="KW-0808">Transferase</keyword>
<dbReference type="Gene3D" id="3.30.230.10">
    <property type="match status" value="1"/>
</dbReference>
<name>D8JXT3_HYPDA</name>
<evidence type="ECO:0000256" key="2">
    <source>
        <dbReference type="ARBA" id="ARBA00022777"/>
    </source>
</evidence>
<dbReference type="PIRSF" id="PIRSF004884">
    <property type="entry name" value="Sugar_kin_arch"/>
    <property type="match status" value="1"/>
</dbReference>
<dbReference type="InterPro" id="IPR014721">
    <property type="entry name" value="Ribsml_uS5_D2-typ_fold_subgr"/>
</dbReference>
<protein>
    <submittedName>
        <fullName evidence="5">Beta-ribofuranosylaminobenzene 5'-phosphate synthase family</fullName>
    </submittedName>
</protein>
<sequence length="322" mass="33394">MSLSSASSATIRVRAPARLHLGFLDLNGAIGRRFGSIGLAVDHPETELTLKRSARHEAHGFESARALALVKKFAGDTKGAGYSVDVQKAIPAHAGLGSGTQLALAIGAAIARMEGRTLTPDDLAQLGERGARSGIGLAAFASGGFIVDGGKGADDRPPPLTVRCDFPDAWRVMLIFERDSAGVSGEAETTAFADLPEFSQSSAAHICHLVLMKLIPGLKEADLAAFGSALTEIQEIVGGYFASKQGGSVWTSPAVGRLAHRMRDLGARGIGQSSWGPTGFAFVDSPDAAQRLYDSLVEEAKGDGLSILVAQGRNTGASIEAS</sequence>